<evidence type="ECO:0000256" key="1">
    <source>
        <dbReference type="ARBA" id="ARBA00016512"/>
    </source>
</evidence>
<name>A0A1F5ETZ0_9BACT</name>
<organism evidence="2 3">
    <name type="scientific">Candidatus Campbellbacteria bacterium RIFCSPLOWO2_02_FULL_35_11</name>
    <dbReference type="NCBI Taxonomy" id="1797581"/>
    <lineage>
        <taxon>Bacteria</taxon>
        <taxon>Candidatus Campbelliibacteriota</taxon>
    </lineage>
</organism>
<dbReference type="InterPro" id="IPR018247">
    <property type="entry name" value="EF_Hand_1_Ca_BS"/>
</dbReference>
<dbReference type="InterPro" id="IPR011050">
    <property type="entry name" value="Pectin_lyase_fold/virulence"/>
</dbReference>
<dbReference type="InterPro" id="IPR012334">
    <property type="entry name" value="Pectin_lyas_fold"/>
</dbReference>
<evidence type="ECO:0000313" key="2">
    <source>
        <dbReference type="EMBL" id="OGD70861.1"/>
    </source>
</evidence>
<dbReference type="EMBL" id="MFAD01000002">
    <property type="protein sequence ID" value="OGD70861.1"/>
    <property type="molecule type" value="Genomic_DNA"/>
</dbReference>
<comment type="caution">
    <text evidence="2">The sequence shown here is derived from an EMBL/GenBank/DDBJ whole genome shotgun (WGS) entry which is preliminary data.</text>
</comment>
<protein>
    <recommendedName>
        <fullName evidence="1">Probable pectate lyase C</fullName>
    </recommendedName>
</protein>
<accession>A0A1F5ETZ0</accession>
<dbReference type="AlphaFoldDB" id="A0A1F5ETZ0"/>
<dbReference type="Proteomes" id="UP000186545">
    <property type="component" value="Unassembled WGS sequence"/>
</dbReference>
<dbReference type="PROSITE" id="PS00018">
    <property type="entry name" value="EF_HAND_1"/>
    <property type="match status" value="1"/>
</dbReference>
<evidence type="ECO:0000313" key="3">
    <source>
        <dbReference type="Proteomes" id="UP000186545"/>
    </source>
</evidence>
<dbReference type="Gene3D" id="2.160.20.10">
    <property type="entry name" value="Single-stranded right-handed beta-helix, Pectin lyase-like"/>
    <property type="match status" value="1"/>
</dbReference>
<gene>
    <name evidence="2" type="ORF">A3I18_01320</name>
</gene>
<sequence>MISPKLIFLIAVGIFGYALSISAATYYISPTGSDTAGTGSLDNPWKTTTKIFTMGGGNTYIFRDGLYDYNGGNIINPPSGTAEQYTIIQAENDGKAIIDGQKSRNTISISGNSSYQPQYIRIIGFHAKNSSNSAIGVSGYSDSSRANHIEIKRVSGKDSGDASGSVAGFGLYTEDNLMEDSWFWGKARAMVTNYGHYPEPPPHTYRNTFRRVVARFDDTEATTQGQYVFTNYGADDSIYENCISLDHNNANDPYGAFRNRAGASNNKFLGCMAINVGNFYPFDIGDSTINITDCVAINSSQQNYVRRQSPSIVNFNRCTFVGSIGSVFSGYGTLTVNNSLFKDSGSAVCASNCHWDNSGSTSGTNSSSGDSGLLYLPRIENGSAVDGTGENGVDRGANIVKRYVDGVLTSDNLWPWPNEERIKTEMCFETNRGFCADGNGLYGGPITLTSYIWEYLGNPCPADICNYTQTFSPADTNQNGKVEMKEFVSFVGSWKSGQAALSDVLTALDRWLRGE</sequence>
<proteinExistence type="predicted"/>
<dbReference type="SUPFAM" id="SSF51126">
    <property type="entry name" value="Pectin lyase-like"/>
    <property type="match status" value="1"/>
</dbReference>
<reference evidence="2 3" key="1">
    <citation type="journal article" date="2016" name="Nat. Commun.">
        <title>Thousands of microbial genomes shed light on interconnected biogeochemical processes in an aquifer system.</title>
        <authorList>
            <person name="Anantharaman K."/>
            <person name="Brown C.T."/>
            <person name="Hug L.A."/>
            <person name="Sharon I."/>
            <person name="Castelle C.J."/>
            <person name="Probst A.J."/>
            <person name="Thomas B.C."/>
            <person name="Singh A."/>
            <person name="Wilkins M.J."/>
            <person name="Karaoz U."/>
            <person name="Brodie E.L."/>
            <person name="Williams K.H."/>
            <person name="Hubbard S.S."/>
            <person name="Banfield J.F."/>
        </authorList>
    </citation>
    <scope>NUCLEOTIDE SEQUENCE [LARGE SCALE GENOMIC DNA]</scope>
</reference>